<organism evidence="3 4">
    <name type="scientific">Alicyclobacillus sacchari</name>
    <dbReference type="NCBI Taxonomy" id="392010"/>
    <lineage>
        <taxon>Bacteria</taxon>
        <taxon>Bacillati</taxon>
        <taxon>Bacillota</taxon>
        <taxon>Bacilli</taxon>
        <taxon>Bacillales</taxon>
        <taxon>Alicyclobacillaceae</taxon>
        <taxon>Alicyclobacillus</taxon>
    </lineage>
</organism>
<evidence type="ECO:0000256" key="1">
    <source>
        <dbReference type="ARBA" id="ARBA00006068"/>
    </source>
</evidence>
<dbReference type="EMBL" id="SORF01000005">
    <property type="protein sequence ID" value="TDY47873.1"/>
    <property type="molecule type" value="Genomic_DNA"/>
</dbReference>
<dbReference type="PANTHER" id="PTHR33392:SF6">
    <property type="entry name" value="POLYISOPRENYL-TEICHOIC ACID--PEPTIDOGLYCAN TEICHOIC ACID TRANSFERASE TAGU"/>
    <property type="match status" value="1"/>
</dbReference>
<dbReference type="PANTHER" id="PTHR33392">
    <property type="entry name" value="POLYISOPRENYL-TEICHOIC ACID--PEPTIDOGLYCAN TEICHOIC ACID TRANSFERASE TAGU"/>
    <property type="match status" value="1"/>
</dbReference>
<keyword evidence="4" id="KW-1185">Reference proteome</keyword>
<dbReference type="InterPro" id="IPR004474">
    <property type="entry name" value="LytR_CpsA_psr"/>
</dbReference>
<evidence type="ECO:0000313" key="4">
    <source>
        <dbReference type="Proteomes" id="UP000294581"/>
    </source>
</evidence>
<dbReference type="Pfam" id="PF03816">
    <property type="entry name" value="LytR_cpsA_psr"/>
    <property type="match status" value="1"/>
</dbReference>
<gene>
    <name evidence="3" type="ORF">C7445_10551</name>
</gene>
<dbReference type="NCBIfam" id="TIGR00350">
    <property type="entry name" value="lytR_cpsA_psr"/>
    <property type="match status" value="1"/>
</dbReference>
<proteinExistence type="inferred from homology"/>
<accession>A0A4R8LQS6</accession>
<reference evidence="3 4" key="1">
    <citation type="submission" date="2019-03" db="EMBL/GenBank/DDBJ databases">
        <title>Genomic Encyclopedia of Type Strains, Phase IV (KMG-IV): sequencing the most valuable type-strain genomes for metagenomic binning, comparative biology and taxonomic classification.</title>
        <authorList>
            <person name="Goeker M."/>
        </authorList>
    </citation>
    <scope>NUCLEOTIDE SEQUENCE [LARGE SCALE GENOMIC DNA]</scope>
    <source>
        <strain evidence="3 4">DSM 17974</strain>
    </source>
</reference>
<evidence type="ECO:0000313" key="3">
    <source>
        <dbReference type="EMBL" id="TDY47873.1"/>
    </source>
</evidence>
<evidence type="ECO:0000259" key="2">
    <source>
        <dbReference type="Pfam" id="PF03816"/>
    </source>
</evidence>
<sequence>MVFLTDKPKTPHKRKLARTGRYAAIAFGLLAAAATLVHGNRHILAHKFTATNGSGTTTNHTPAQLWPHTGTNHNGTTGRQTILFIGSDERPKQGNGNSDVLMVASLDDEHHRIELLSIPRDTQVAFPDGRYHKINDSLAEGGPTLTCGLVEQLIGIPIDHYAMTEFDGLVRMVDRMGGIDINVPRNMYYRTGDQKHGVISLHKGTQHLNGEQALGFVRYRHDALGDIGRTERQQAFLLAVKNQLLRPETIPQLPAIAYDLLRSVDTDLTAVDLGRLVAHAHTYRTYSTIHATLPGSFHDPDATRPGDLSYWIVNPKEAHYVAKRFFVDGIVPKNTIQDPRLTRTWMTPADADA</sequence>
<feature type="domain" description="Cell envelope-related transcriptional attenuator" evidence="2">
    <location>
        <begin position="97"/>
        <end position="244"/>
    </location>
</feature>
<dbReference type="Gene3D" id="3.40.630.190">
    <property type="entry name" value="LCP protein"/>
    <property type="match status" value="1"/>
</dbReference>
<dbReference type="RefSeq" id="WP_243835010.1">
    <property type="nucleotide sequence ID" value="NZ_BSUS01000001.1"/>
</dbReference>
<dbReference type="InterPro" id="IPR050922">
    <property type="entry name" value="LytR/CpsA/Psr_CW_biosynth"/>
</dbReference>
<protein>
    <submittedName>
        <fullName evidence="3">LytR family transcriptional attenuator</fullName>
    </submittedName>
</protein>
<comment type="caution">
    <text evidence="3">The sequence shown here is derived from an EMBL/GenBank/DDBJ whole genome shotgun (WGS) entry which is preliminary data.</text>
</comment>
<name>A0A4R8LQS6_9BACL</name>
<comment type="similarity">
    <text evidence="1">Belongs to the LytR/CpsA/Psr (LCP) family.</text>
</comment>
<dbReference type="AlphaFoldDB" id="A0A4R8LQS6"/>
<dbReference type="Proteomes" id="UP000294581">
    <property type="component" value="Unassembled WGS sequence"/>
</dbReference>